<dbReference type="GO" id="GO:0019136">
    <property type="term" value="F:deoxynucleoside kinase activity"/>
    <property type="evidence" value="ECO:0007669"/>
    <property type="project" value="InterPro"/>
</dbReference>
<dbReference type="EMBL" id="CP006916">
    <property type="protein sequence ID" value="AHB99754.1"/>
    <property type="molecule type" value="Genomic_DNA"/>
</dbReference>
<evidence type="ECO:0000256" key="2">
    <source>
        <dbReference type="PIRSR" id="PIRSR000705-3"/>
    </source>
</evidence>
<keyword evidence="2" id="KW-0547">Nucleotide-binding</keyword>
<dbReference type="KEGG" id="mgz:GCW_02775"/>
<organism evidence="4 5">
    <name type="scientific">Mycoplasmoides gallisepticum S6</name>
    <dbReference type="NCBI Taxonomy" id="1006581"/>
    <lineage>
        <taxon>Bacteria</taxon>
        <taxon>Bacillati</taxon>
        <taxon>Mycoplasmatota</taxon>
        <taxon>Mycoplasmoidales</taxon>
        <taxon>Mycoplasmoidaceae</taxon>
        <taxon>Mycoplasmoides</taxon>
    </lineage>
</organism>
<keyword evidence="2" id="KW-0067">ATP-binding</keyword>
<dbReference type="SUPFAM" id="SSF52540">
    <property type="entry name" value="P-loop containing nucleoside triphosphate hydrolases"/>
    <property type="match status" value="1"/>
</dbReference>
<dbReference type="HOGENOM" id="CLU_110684_0_0_14"/>
<dbReference type="InterPro" id="IPR031314">
    <property type="entry name" value="DNK_dom"/>
</dbReference>
<feature type="binding site" evidence="2">
    <location>
        <begin position="147"/>
        <end position="151"/>
    </location>
    <ligand>
        <name>ATP</name>
        <dbReference type="ChEBI" id="CHEBI:30616"/>
    </ligand>
</feature>
<dbReference type="PIRSF" id="PIRSF000705">
    <property type="entry name" value="DNK"/>
    <property type="match status" value="1"/>
</dbReference>
<reference evidence="4 5" key="1">
    <citation type="journal article" date="2011" name="PLoS ONE">
        <title>Core proteome of the minimal cell: comparative proteomics of three mollicute species.</title>
        <authorList>
            <person name="Fisunov G.Y."/>
            <person name="Alexeev D.G."/>
            <person name="Bazaleev N.A."/>
            <person name="Ladygina V.G."/>
            <person name="Galyamina M.A."/>
            <person name="Kondratov I.G."/>
            <person name="Zhukova N.A."/>
            <person name="Serebryakova M.V."/>
            <person name="Demina I.A."/>
            <person name="Govorun V.M."/>
        </authorList>
    </citation>
    <scope>NUCLEOTIDE SEQUENCE [LARGE SCALE GENOMIC DNA]</scope>
    <source>
        <strain evidence="4 5">S6</strain>
    </source>
</reference>
<dbReference type="InterPro" id="IPR002624">
    <property type="entry name" value="DCK/DGK"/>
</dbReference>
<name>A0A0F6CKY2_MYCGL</name>
<dbReference type="eggNOG" id="COG1428">
    <property type="taxonomic scope" value="Bacteria"/>
</dbReference>
<dbReference type="GO" id="GO:0005737">
    <property type="term" value="C:cytoplasm"/>
    <property type="evidence" value="ECO:0007669"/>
    <property type="project" value="TreeGrafter"/>
</dbReference>
<evidence type="ECO:0000256" key="1">
    <source>
        <dbReference type="PIRSR" id="PIRSR000705-1"/>
    </source>
</evidence>
<proteinExistence type="predicted"/>
<dbReference type="Proteomes" id="UP000018735">
    <property type="component" value="Chromosome"/>
</dbReference>
<dbReference type="InterPro" id="IPR027417">
    <property type="entry name" value="P-loop_NTPase"/>
</dbReference>
<feature type="domain" description="Deoxynucleoside kinase" evidence="3">
    <location>
        <begin position="3"/>
        <end position="202"/>
    </location>
</feature>
<dbReference type="Gene3D" id="3.40.50.300">
    <property type="entry name" value="P-loop containing nucleotide triphosphate hydrolases"/>
    <property type="match status" value="1"/>
</dbReference>
<dbReference type="CDD" id="cd01673">
    <property type="entry name" value="dNK"/>
    <property type="match status" value="1"/>
</dbReference>
<keyword evidence="4" id="KW-0808">Transferase</keyword>
<dbReference type="PANTHER" id="PTHR10513">
    <property type="entry name" value="DEOXYNUCLEOSIDE KINASE"/>
    <property type="match status" value="1"/>
</dbReference>
<evidence type="ECO:0000259" key="3">
    <source>
        <dbReference type="Pfam" id="PF01712"/>
    </source>
</evidence>
<dbReference type="PANTHER" id="PTHR10513:SF35">
    <property type="entry name" value="DEOXYADENOSINE KINASE"/>
    <property type="match status" value="1"/>
</dbReference>
<dbReference type="RefSeq" id="WP_023893700.1">
    <property type="nucleotide sequence ID" value="NC_023030.2"/>
</dbReference>
<evidence type="ECO:0000313" key="5">
    <source>
        <dbReference type="Proteomes" id="UP000018735"/>
    </source>
</evidence>
<gene>
    <name evidence="4" type="ORF">GCW_02775</name>
</gene>
<evidence type="ECO:0000313" key="4">
    <source>
        <dbReference type="EMBL" id="AHB99754.1"/>
    </source>
</evidence>
<protein>
    <submittedName>
        <fullName evidence="4">Deoxyguanosine kinase</fullName>
    </submittedName>
</protein>
<dbReference type="Pfam" id="PF01712">
    <property type="entry name" value="dNK"/>
    <property type="match status" value="1"/>
</dbReference>
<feature type="active site" description="Proton acceptor" evidence="1">
    <location>
        <position position="92"/>
    </location>
</feature>
<keyword evidence="4" id="KW-0418">Kinase</keyword>
<dbReference type="AlphaFoldDB" id="A0A0F6CKY2"/>
<accession>A0A0F6CKY2</accession>
<sequence length="215" mass="26069">MLIGISGMVACGKSVLSKRIHEHYKSSLFLREFKEDDVVFNKFLEWLYEKRPNTEISFQAYICENHSTKMNEIWKNYRSENKDSKKDHIIIDRFCIEHNIFARLILAKKGEKFLNAYQAMFDMMIDKNEIPDIAIFLDVNFENFKKRLFKRNREVEVNNFDENLDYWKELHQNYRKNFEILCEKYKVNAYYIDTNDMTEIEVFNKAVEIIDNHNR</sequence>
<dbReference type="InterPro" id="IPR050566">
    <property type="entry name" value="Deoxyribonucleoside_kinase"/>
</dbReference>
<dbReference type="GO" id="GO:0005524">
    <property type="term" value="F:ATP binding"/>
    <property type="evidence" value="ECO:0007669"/>
    <property type="project" value="UniProtKB-KW"/>
</dbReference>